<dbReference type="Proteomes" id="UP001500121">
    <property type="component" value="Unassembled WGS sequence"/>
</dbReference>
<keyword evidence="3" id="KW-1185">Reference proteome</keyword>
<keyword evidence="1" id="KW-1133">Transmembrane helix</keyword>
<comment type="caution">
    <text evidence="2">The sequence shown here is derived from an EMBL/GenBank/DDBJ whole genome shotgun (WGS) entry which is preliminary data.</text>
</comment>
<dbReference type="EMBL" id="BAABLP010000004">
    <property type="protein sequence ID" value="GAA4748982.1"/>
    <property type="molecule type" value="Genomic_DNA"/>
</dbReference>
<evidence type="ECO:0008006" key="4">
    <source>
        <dbReference type="Google" id="ProtNLM"/>
    </source>
</evidence>
<sequence>MVVRHVFFIVYAVMAVWLVIASVLRVVLSLRSGVPIDVLPAVTGGLGLVALLLLIPRAVRRVRRARRTGPETLAEQLQQYTTRRAAGR</sequence>
<reference evidence="3" key="1">
    <citation type="journal article" date="2019" name="Int. J. Syst. Evol. Microbiol.">
        <title>The Global Catalogue of Microorganisms (GCM) 10K type strain sequencing project: providing services to taxonomists for standard genome sequencing and annotation.</title>
        <authorList>
            <consortium name="The Broad Institute Genomics Platform"/>
            <consortium name="The Broad Institute Genome Sequencing Center for Infectious Disease"/>
            <person name="Wu L."/>
            <person name="Ma J."/>
        </authorList>
    </citation>
    <scope>NUCLEOTIDE SEQUENCE [LARGE SCALE GENOMIC DNA]</scope>
    <source>
        <strain evidence="3">JCM 19015</strain>
    </source>
</reference>
<feature type="transmembrane region" description="Helical" evidence="1">
    <location>
        <begin position="39"/>
        <end position="59"/>
    </location>
</feature>
<evidence type="ECO:0000313" key="3">
    <source>
        <dbReference type="Proteomes" id="UP001500121"/>
    </source>
</evidence>
<proteinExistence type="predicted"/>
<evidence type="ECO:0000256" key="1">
    <source>
        <dbReference type="SAM" id="Phobius"/>
    </source>
</evidence>
<name>A0ABP8Z7V3_9MICO</name>
<organism evidence="2 3">
    <name type="scientific">Amnibacterium soli</name>
    <dbReference type="NCBI Taxonomy" id="1282736"/>
    <lineage>
        <taxon>Bacteria</taxon>
        <taxon>Bacillati</taxon>
        <taxon>Actinomycetota</taxon>
        <taxon>Actinomycetes</taxon>
        <taxon>Micrococcales</taxon>
        <taxon>Microbacteriaceae</taxon>
        <taxon>Amnibacterium</taxon>
    </lineage>
</organism>
<accession>A0ABP8Z7V3</accession>
<keyword evidence="1" id="KW-0812">Transmembrane</keyword>
<gene>
    <name evidence="2" type="ORF">GCM10025783_21430</name>
</gene>
<keyword evidence="1" id="KW-0472">Membrane</keyword>
<protein>
    <recommendedName>
        <fullName evidence="4">DUF4229 domain-containing protein</fullName>
    </recommendedName>
</protein>
<evidence type="ECO:0000313" key="2">
    <source>
        <dbReference type="EMBL" id="GAA4748982.1"/>
    </source>
</evidence>
<feature type="transmembrane region" description="Helical" evidence="1">
    <location>
        <begin position="7"/>
        <end position="27"/>
    </location>
</feature>